<evidence type="ECO:0000256" key="4">
    <source>
        <dbReference type="ARBA" id="ARBA00023136"/>
    </source>
</evidence>
<dbReference type="InterPro" id="IPR002035">
    <property type="entry name" value="VWF_A"/>
</dbReference>
<evidence type="ECO:0000256" key="3">
    <source>
        <dbReference type="ARBA" id="ARBA00022989"/>
    </source>
</evidence>
<evidence type="ECO:0000313" key="8">
    <source>
        <dbReference type="Proteomes" id="UP000321721"/>
    </source>
</evidence>
<keyword evidence="1" id="KW-1003">Cell membrane</keyword>
<gene>
    <name evidence="7" type="ORF">FRY74_00970</name>
</gene>
<dbReference type="InterPro" id="IPR033881">
    <property type="entry name" value="vWA_BatA_type"/>
</dbReference>
<dbReference type="EMBL" id="VOOS01000001">
    <property type="protein sequence ID" value="TXB67364.1"/>
    <property type="molecule type" value="Genomic_DNA"/>
</dbReference>
<comment type="caution">
    <text evidence="7">The sequence shown here is derived from an EMBL/GenBank/DDBJ whole genome shotgun (WGS) entry which is preliminary data.</text>
</comment>
<protein>
    <submittedName>
        <fullName evidence="7">VWA domain-containing protein</fullName>
    </submittedName>
</protein>
<evidence type="ECO:0000256" key="5">
    <source>
        <dbReference type="SAM" id="Phobius"/>
    </source>
</evidence>
<feature type="transmembrane region" description="Helical" evidence="5">
    <location>
        <begin position="299"/>
        <end position="320"/>
    </location>
</feature>
<evidence type="ECO:0000259" key="6">
    <source>
        <dbReference type="PROSITE" id="PS50234"/>
    </source>
</evidence>
<dbReference type="Pfam" id="PF07584">
    <property type="entry name" value="BatA"/>
    <property type="match status" value="1"/>
</dbReference>
<dbReference type="PANTHER" id="PTHR22550">
    <property type="entry name" value="SPORE GERMINATION PROTEIN"/>
    <property type="match status" value="1"/>
</dbReference>
<dbReference type="Pfam" id="PF00092">
    <property type="entry name" value="VWA"/>
    <property type="match status" value="1"/>
</dbReference>
<keyword evidence="3 5" id="KW-1133">Transmembrane helix</keyword>
<dbReference type="Gene3D" id="3.40.50.410">
    <property type="entry name" value="von Willebrand factor, type A domain"/>
    <property type="match status" value="1"/>
</dbReference>
<keyword evidence="8" id="KW-1185">Reference proteome</keyword>
<sequence>MSFANPEFFWALLFIPILLVWYILRNRKLQGSIKITSLNTFSDLKTNISRHSIIALRCLGLAALITAIARPQTSLSWQNVTTEGIDIVIALDISGSMLAEDFRPNRLEASKDVAMDFIAERPNDRIGLVIYGGESFTQCPLTSDHDVLLNLFGGIQNGMIEDGTAIGMGLATAVNRLKDSEAKSKVVILLTDGSNNSGSIPPVTAAEIAREFGVRVYTVGVGSMGEARMPFQDQFGRIQYQNVPVRIDEKTLKDIASIADGKYFRATDKNKLENIYKEIDKLEKSKINVTDYKKKSEHFWPFASLAAALLLLEFLLKNIIFKSVV</sequence>
<dbReference type="CDD" id="cd01467">
    <property type="entry name" value="vWA_BatA_type"/>
    <property type="match status" value="1"/>
</dbReference>
<evidence type="ECO:0000256" key="1">
    <source>
        <dbReference type="ARBA" id="ARBA00022475"/>
    </source>
</evidence>
<dbReference type="InterPro" id="IPR024163">
    <property type="entry name" value="Aerotolerance_reg_N"/>
</dbReference>
<name>A0A5C6RZ43_9FLAO</name>
<dbReference type="InterPro" id="IPR050768">
    <property type="entry name" value="UPF0353/GerABKA_families"/>
</dbReference>
<dbReference type="AlphaFoldDB" id="A0A5C6RZ43"/>
<evidence type="ECO:0000256" key="2">
    <source>
        <dbReference type="ARBA" id="ARBA00022692"/>
    </source>
</evidence>
<dbReference type="SUPFAM" id="SSF53300">
    <property type="entry name" value="vWA-like"/>
    <property type="match status" value="1"/>
</dbReference>
<dbReference type="NCBIfam" id="TIGR02226">
    <property type="entry name" value="two_anch"/>
    <property type="match status" value="1"/>
</dbReference>
<dbReference type="Proteomes" id="UP000321721">
    <property type="component" value="Unassembled WGS sequence"/>
</dbReference>
<dbReference type="InterPro" id="IPR011933">
    <property type="entry name" value="Double_TM_dom"/>
</dbReference>
<reference evidence="7 8" key="1">
    <citation type="submission" date="2019-08" db="EMBL/GenBank/DDBJ databases">
        <title>Genome of Vicingus serpentipes NCIMB 15042.</title>
        <authorList>
            <person name="Bowman J.P."/>
        </authorList>
    </citation>
    <scope>NUCLEOTIDE SEQUENCE [LARGE SCALE GENOMIC DNA]</scope>
    <source>
        <strain evidence="7 8">NCIMB 15042</strain>
    </source>
</reference>
<dbReference type="InterPro" id="IPR036465">
    <property type="entry name" value="vWFA_dom_sf"/>
</dbReference>
<feature type="transmembrane region" description="Helical" evidence="5">
    <location>
        <begin position="6"/>
        <end position="24"/>
    </location>
</feature>
<proteinExistence type="predicted"/>
<evidence type="ECO:0000313" key="7">
    <source>
        <dbReference type="EMBL" id="TXB67364.1"/>
    </source>
</evidence>
<dbReference type="PRINTS" id="PR00453">
    <property type="entry name" value="VWFADOMAIN"/>
</dbReference>
<accession>A0A5C6RZ43</accession>
<feature type="domain" description="VWFA" evidence="6">
    <location>
        <begin position="86"/>
        <end position="279"/>
    </location>
</feature>
<organism evidence="7 8">
    <name type="scientific">Vicingus serpentipes</name>
    <dbReference type="NCBI Taxonomy" id="1926625"/>
    <lineage>
        <taxon>Bacteria</taxon>
        <taxon>Pseudomonadati</taxon>
        <taxon>Bacteroidota</taxon>
        <taxon>Flavobacteriia</taxon>
        <taxon>Flavobacteriales</taxon>
        <taxon>Vicingaceae</taxon>
        <taxon>Vicingus</taxon>
    </lineage>
</organism>
<dbReference type="OrthoDB" id="6206554at2"/>
<dbReference type="SMART" id="SM00327">
    <property type="entry name" value="VWA"/>
    <property type="match status" value="1"/>
</dbReference>
<dbReference type="PANTHER" id="PTHR22550:SF5">
    <property type="entry name" value="LEUCINE ZIPPER PROTEIN 4"/>
    <property type="match status" value="1"/>
</dbReference>
<keyword evidence="4 5" id="KW-0472">Membrane</keyword>
<keyword evidence="2 5" id="KW-0812">Transmembrane</keyword>
<dbReference type="PROSITE" id="PS50234">
    <property type="entry name" value="VWFA"/>
    <property type="match status" value="1"/>
</dbReference>